<evidence type="ECO:0000313" key="2">
    <source>
        <dbReference type="Proteomes" id="UP000018948"/>
    </source>
</evidence>
<proteinExistence type="predicted"/>
<comment type="caution">
    <text evidence="1">The sequence shown here is derived from an EMBL/GenBank/DDBJ whole genome shotgun (WGS) entry which is preliminary data.</text>
</comment>
<reference evidence="1 2" key="1">
    <citation type="submission" date="2013-11" db="EMBL/GenBank/DDBJ databases">
        <title>The Genome Sequence of Phytophthora parasitica P10297.</title>
        <authorList>
            <consortium name="The Broad Institute Genomics Platform"/>
            <person name="Russ C."/>
            <person name="Tyler B."/>
            <person name="Panabieres F."/>
            <person name="Shan W."/>
            <person name="Tripathy S."/>
            <person name="Grunwald N."/>
            <person name="Machado M."/>
            <person name="Johnson C.S."/>
            <person name="Walker B."/>
            <person name="Young S.K."/>
            <person name="Zeng Q."/>
            <person name="Gargeya S."/>
            <person name="Fitzgerald M."/>
            <person name="Haas B."/>
            <person name="Abouelleil A."/>
            <person name="Allen A.W."/>
            <person name="Alvarado L."/>
            <person name="Arachchi H.M."/>
            <person name="Berlin A.M."/>
            <person name="Chapman S.B."/>
            <person name="Gainer-Dewar J."/>
            <person name="Goldberg J."/>
            <person name="Griggs A."/>
            <person name="Gujja S."/>
            <person name="Hansen M."/>
            <person name="Howarth C."/>
            <person name="Imamovic A."/>
            <person name="Ireland A."/>
            <person name="Larimer J."/>
            <person name="McCowan C."/>
            <person name="Murphy C."/>
            <person name="Pearson M."/>
            <person name="Poon T.W."/>
            <person name="Priest M."/>
            <person name="Roberts A."/>
            <person name="Saif S."/>
            <person name="Shea T."/>
            <person name="Sisk P."/>
            <person name="Sykes S."/>
            <person name="Wortman J."/>
            <person name="Nusbaum C."/>
            <person name="Birren B."/>
        </authorList>
    </citation>
    <scope>NUCLEOTIDE SEQUENCE [LARGE SCALE GENOMIC DNA]</scope>
    <source>
        <strain evidence="1 2">P10297</strain>
    </source>
</reference>
<organism evidence="1 2">
    <name type="scientific">Phytophthora nicotianae P10297</name>
    <dbReference type="NCBI Taxonomy" id="1317064"/>
    <lineage>
        <taxon>Eukaryota</taxon>
        <taxon>Sar</taxon>
        <taxon>Stramenopiles</taxon>
        <taxon>Oomycota</taxon>
        <taxon>Peronosporomycetes</taxon>
        <taxon>Peronosporales</taxon>
        <taxon>Peronosporaceae</taxon>
        <taxon>Phytophthora</taxon>
    </lineage>
</organism>
<gene>
    <name evidence="1" type="ORF">F442_11226</name>
</gene>
<protein>
    <submittedName>
        <fullName evidence="1">Uncharacterized protein</fullName>
    </submittedName>
</protein>
<dbReference type="AlphaFoldDB" id="W2Z468"/>
<dbReference type="EMBL" id="ANIY01002326">
    <property type="protein sequence ID" value="ETP41726.1"/>
    <property type="molecule type" value="Genomic_DNA"/>
</dbReference>
<accession>W2Z468</accession>
<name>W2Z468_PHYNI</name>
<dbReference type="Proteomes" id="UP000018948">
    <property type="component" value="Unassembled WGS sequence"/>
</dbReference>
<evidence type="ECO:0000313" key="1">
    <source>
        <dbReference type="EMBL" id="ETP41726.1"/>
    </source>
</evidence>
<sequence>MASLGDDQAAAELLDEVDAELREQAAEESANVFVSIAGAASINPRAFVK</sequence>